<dbReference type="CDD" id="cd17783">
    <property type="entry name" value="CBS_pair_bac"/>
    <property type="match status" value="1"/>
</dbReference>
<evidence type="ECO:0000313" key="3">
    <source>
        <dbReference type="Proteomes" id="UP000032900"/>
    </source>
</evidence>
<reference evidence="2 3" key="1">
    <citation type="journal article" date="2015" name="Microbes Environ.">
        <title>Distribution and evolution of nitrogen fixation genes in the phylum bacteroidetes.</title>
        <authorList>
            <person name="Inoue J."/>
            <person name="Oshima K."/>
            <person name="Suda W."/>
            <person name="Sakamoto M."/>
            <person name="Iino T."/>
            <person name="Noda S."/>
            <person name="Hongoh Y."/>
            <person name="Hattori M."/>
            <person name="Ohkuma M."/>
        </authorList>
    </citation>
    <scope>NUCLEOTIDE SEQUENCE [LARGE SCALE GENOMIC DNA]</scope>
    <source>
        <strain evidence="2">JCM 15548</strain>
    </source>
</reference>
<dbReference type="InterPro" id="IPR000644">
    <property type="entry name" value="CBS_dom"/>
</dbReference>
<keyword evidence="3" id="KW-1185">Reference proteome</keyword>
<dbReference type="Pfam" id="PF00571">
    <property type="entry name" value="CBS"/>
    <property type="match status" value="2"/>
</dbReference>
<sequence>MLAKDLISDVIPALKTSDTGLDALNWMEAFRVSHLPIVNNHIFLGLISDTDIYDLNSAKEPLGNHRLSLMKPYVISHQHIYDVIEIAARLKLSIVPVLDAEKEFLGVITQHDLMHRFSELIAAHTPGGIIQIEVGTRDYALSEIARIVEDSDSKILSLYASQSPDGGQLFITLKLNRTDLQSVINGFERYGYNIRAEYGAVVQVDETARRNYESLIKYLSV</sequence>
<gene>
    <name evidence="2" type="ORF">JCM15548_13252</name>
</gene>
<proteinExistence type="predicted"/>
<dbReference type="InterPro" id="IPR046342">
    <property type="entry name" value="CBS_dom_sf"/>
</dbReference>
<comment type="caution">
    <text evidence="2">The sequence shown here is derived from an EMBL/GenBank/DDBJ whole genome shotgun (WGS) entry which is preliminary data.</text>
</comment>
<evidence type="ECO:0000313" key="2">
    <source>
        <dbReference type="EMBL" id="GAO30930.1"/>
    </source>
</evidence>
<accession>A0A0E9M1C1</accession>
<name>A0A0E9M1C1_9BACT</name>
<dbReference type="AlphaFoldDB" id="A0A0E9M1C1"/>
<dbReference type="Gene3D" id="3.10.580.10">
    <property type="entry name" value="CBS-domain"/>
    <property type="match status" value="1"/>
</dbReference>
<feature type="domain" description="CBS" evidence="1">
    <location>
        <begin position="4"/>
        <end position="53"/>
    </location>
</feature>
<dbReference type="Proteomes" id="UP000032900">
    <property type="component" value="Unassembled WGS sequence"/>
</dbReference>
<dbReference type="SUPFAM" id="SSF54631">
    <property type="entry name" value="CBS-domain pair"/>
    <property type="match status" value="1"/>
</dbReference>
<protein>
    <submittedName>
        <fullName evidence="2">CBS domain protein</fullName>
    </submittedName>
</protein>
<evidence type="ECO:0000259" key="1">
    <source>
        <dbReference type="Pfam" id="PF00571"/>
    </source>
</evidence>
<dbReference type="EMBL" id="BAZW01000034">
    <property type="protein sequence ID" value="GAO30930.1"/>
    <property type="molecule type" value="Genomic_DNA"/>
</dbReference>
<dbReference type="OrthoDB" id="1523762at2"/>
<feature type="domain" description="CBS" evidence="1">
    <location>
        <begin position="76"/>
        <end position="117"/>
    </location>
</feature>
<organism evidence="2 3">
    <name type="scientific">Geofilum rubicundum JCM 15548</name>
    <dbReference type="NCBI Taxonomy" id="1236989"/>
    <lineage>
        <taxon>Bacteria</taxon>
        <taxon>Pseudomonadati</taxon>
        <taxon>Bacteroidota</taxon>
        <taxon>Bacteroidia</taxon>
        <taxon>Marinilabiliales</taxon>
        <taxon>Marinilabiliaceae</taxon>
        <taxon>Geofilum</taxon>
    </lineage>
</organism>
<dbReference type="RefSeq" id="WP_062126475.1">
    <property type="nucleotide sequence ID" value="NZ_BAZW01000034.1"/>
</dbReference>
<dbReference type="STRING" id="1236989.JCM15548_13252"/>